<dbReference type="PANTHER" id="PTHR13504:SF33">
    <property type="entry name" value="FIC FAMILY PROTEIN"/>
    <property type="match status" value="1"/>
</dbReference>
<dbReference type="InterPro" id="IPR036388">
    <property type="entry name" value="WH-like_DNA-bd_sf"/>
</dbReference>
<evidence type="ECO:0000256" key="2">
    <source>
        <dbReference type="PIRSR" id="PIRSR640198-2"/>
    </source>
</evidence>
<accession>A0A6N4RD64</accession>
<feature type="binding site" evidence="2">
    <location>
        <position position="254"/>
    </location>
    <ligand>
        <name>ATP</name>
        <dbReference type="ChEBI" id="CHEBI:30616"/>
    </ligand>
</feature>
<comment type="caution">
    <text evidence="4">The sequence shown here is derived from an EMBL/GenBank/DDBJ whole genome shotgun (WGS) entry which is preliminary data.</text>
</comment>
<dbReference type="Proteomes" id="UP000320948">
    <property type="component" value="Unassembled WGS sequence"/>
</dbReference>
<feature type="binding site" evidence="2">
    <location>
        <begin position="246"/>
        <end position="247"/>
    </location>
    <ligand>
        <name>ATP</name>
        <dbReference type="ChEBI" id="CHEBI:30616"/>
    </ligand>
</feature>
<dbReference type="Pfam" id="PF02661">
    <property type="entry name" value="Fic"/>
    <property type="match status" value="1"/>
</dbReference>
<protein>
    <submittedName>
        <fullName evidence="4">Fic family protein</fullName>
    </submittedName>
</protein>
<proteinExistence type="predicted"/>
<name>A0A6N4RD64_BLAVI</name>
<evidence type="ECO:0000259" key="3">
    <source>
        <dbReference type="PROSITE" id="PS51459"/>
    </source>
</evidence>
<feature type="binding site" evidence="2">
    <location>
        <begin position="209"/>
        <end position="216"/>
    </location>
    <ligand>
        <name>ATP</name>
        <dbReference type="ChEBI" id="CHEBI:30616"/>
    </ligand>
</feature>
<evidence type="ECO:0000313" key="5">
    <source>
        <dbReference type="Proteomes" id="UP000320948"/>
    </source>
</evidence>
<dbReference type="InterPro" id="IPR025230">
    <property type="entry name" value="DUF4172"/>
</dbReference>
<dbReference type="PANTHER" id="PTHR13504">
    <property type="entry name" value="FIDO DOMAIN-CONTAINING PROTEIN DDB_G0283145"/>
    <property type="match status" value="1"/>
</dbReference>
<sequence>MTWNWELKEWPEFRYNAERLTKLEADFLFNSGLLKGELRHVQCEDQDFLKVELISTEALMTSEIEGEILNRDSLQSSIRGNLGLQTDHRRIPAAEAGISEMMVNLYQTFQEPLTDEMLFAWHKLLMNGRTDVLAGAYRVDPEPMQVVSGPVYDPIIHFEAPKAAAIPAEMAAYIHWFNDSGPGGAHPLPPLTRAGLAHIYFECIHPFDDGNGRIGRALVEKALSQNLGYPTLIALSHTIAQRKKSYYDSLELNNKSMEISNWLEYFAEKILEAQQYTLRLIRFLIAKAKLYDRVRGQMNERQEKAIERMFREGPEGFAGGMSASKYMVITGATSATTTRDLQHLAEIGALKAIGKGSGMRYHLELGEI</sequence>
<organism evidence="4 5">
    <name type="scientific">Blastochloris viridis</name>
    <name type="common">Rhodopseudomonas viridis</name>
    <dbReference type="NCBI Taxonomy" id="1079"/>
    <lineage>
        <taxon>Bacteria</taxon>
        <taxon>Pseudomonadati</taxon>
        <taxon>Pseudomonadota</taxon>
        <taxon>Alphaproteobacteria</taxon>
        <taxon>Hyphomicrobiales</taxon>
        <taxon>Blastochloridaceae</taxon>
        <taxon>Blastochloris</taxon>
    </lineage>
</organism>
<reference evidence="4 5" key="1">
    <citation type="journal article" date="2017" name="Nat. Commun.">
        <title>In situ click chemistry generation of cyclooxygenase-2 inhibitors.</title>
        <authorList>
            <person name="Bhardwaj A."/>
            <person name="Kaur J."/>
            <person name="Wuest M."/>
            <person name="Wuest F."/>
        </authorList>
    </citation>
    <scope>NUCLEOTIDE SEQUENCE [LARGE SCALE GENOMIC DNA]</scope>
    <source>
        <strain evidence="4">S2_018_000_R2_106</strain>
    </source>
</reference>
<dbReference type="InterPro" id="IPR040198">
    <property type="entry name" value="Fido_containing"/>
</dbReference>
<dbReference type="AlphaFoldDB" id="A0A6N4RD64"/>
<evidence type="ECO:0000313" key="4">
    <source>
        <dbReference type="EMBL" id="TKW61078.1"/>
    </source>
</evidence>
<dbReference type="Gene3D" id="1.10.3290.10">
    <property type="entry name" value="Fido-like domain"/>
    <property type="match status" value="1"/>
</dbReference>
<evidence type="ECO:0000256" key="1">
    <source>
        <dbReference type="PIRSR" id="PIRSR640198-1"/>
    </source>
</evidence>
<dbReference type="PROSITE" id="PS51459">
    <property type="entry name" value="FIDO"/>
    <property type="match status" value="1"/>
</dbReference>
<gene>
    <name evidence="4" type="ORF">DI628_00150</name>
</gene>
<dbReference type="InterPro" id="IPR003812">
    <property type="entry name" value="Fido"/>
</dbReference>
<dbReference type="Pfam" id="PF13776">
    <property type="entry name" value="DUF4172"/>
    <property type="match status" value="1"/>
</dbReference>
<dbReference type="InterPro" id="IPR036597">
    <property type="entry name" value="Fido-like_dom_sf"/>
</dbReference>
<dbReference type="SUPFAM" id="SSF140931">
    <property type="entry name" value="Fic-like"/>
    <property type="match status" value="1"/>
</dbReference>
<feature type="active site" evidence="1">
    <location>
        <position position="205"/>
    </location>
</feature>
<dbReference type="GO" id="GO:0005524">
    <property type="term" value="F:ATP binding"/>
    <property type="evidence" value="ECO:0007669"/>
    <property type="project" value="UniProtKB-KW"/>
</dbReference>
<feature type="domain" description="Fido" evidence="3">
    <location>
        <begin position="113"/>
        <end position="268"/>
    </location>
</feature>
<dbReference type="EMBL" id="VAFM01000001">
    <property type="protein sequence ID" value="TKW61078.1"/>
    <property type="molecule type" value="Genomic_DNA"/>
</dbReference>
<keyword evidence="2" id="KW-0547">Nucleotide-binding</keyword>
<keyword evidence="2" id="KW-0067">ATP-binding</keyword>
<dbReference type="Gene3D" id="1.10.10.10">
    <property type="entry name" value="Winged helix-like DNA-binding domain superfamily/Winged helix DNA-binding domain"/>
    <property type="match status" value="1"/>
</dbReference>